<reference evidence="1" key="1">
    <citation type="journal article" date="2023" name="Plant J.">
        <title>Genome sequences and population genomics provide insights into the demographic history, inbreeding, and mutation load of two 'living fossil' tree species of Dipteronia.</title>
        <authorList>
            <person name="Feng Y."/>
            <person name="Comes H.P."/>
            <person name="Chen J."/>
            <person name="Zhu S."/>
            <person name="Lu R."/>
            <person name="Zhang X."/>
            <person name="Li P."/>
            <person name="Qiu J."/>
            <person name="Olsen K.M."/>
            <person name="Qiu Y."/>
        </authorList>
    </citation>
    <scope>NUCLEOTIDE SEQUENCE</scope>
    <source>
        <strain evidence="1">KIB01</strain>
    </source>
</reference>
<organism evidence="1 2">
    <name type="scientific">Dipteronia dyeriana</name>
    <dbReference type="NCBI Taxonomy" id="168575"/>
    <lineage>
        <taxon>Eukaryota</taxon>
        <taxon>Viridiplantae</taxon>
        <taxon>Streptophyta</taxon>
        <taxon>Embryophyta</taxon>
        <taxon>Tracheophyta</taxon>
        <taxon>Spermatophyta</taxon>
        <taxon>Magnoliopsida</taxon>
        <taxon>eudicotyledons</taxon>
        <taxon>Gunneridae</taxon>
        <taxon>Pentapetalae</taxon>
        <taxon>rosids</taxon>
        <taxon>malvids</taxon>
        <taxon>Sapindales</taxon>
        <taxon>Sapindaceae</taxon>
        <taxon>Hippocastanoideae</taxon>
        <taxon>Acereae</taxon>
        <taxon>Dipteronia</taxon>
    </lineage>
</organism>
<protein>
    <submittedName>
        <fullName evidence="1">Uncharacterized protein</fullName>
    </submittedName>
</protein>
<sequence length="84" mass="9770">MYATQDLFGVLRHWFLRCTSFQGRLLKHSLDSEVVDALKERLLYCLLTFSNASPFTSVNQIALSIYDFVYKQDFTRIGLDTELV</sequence>
<proteinExistence type="predicted"/>
<accession>A0AAD9XRA7</accession>
<gene>
    <name evidence="1" type="ORF">Ddye_002326</name>
</gene>
<keyword evidence="2" id="KW-1185">Reference proteome</keyword>
<dbReference type="EMBL" id="JANJYI010000001">
    <property type="protein sequence ID" value="KAK2663752.1"/>
    <property type="molecule type" value="Genomic_DNA"/>
</dbReference>
<comment type="caution">
    <text evidence="1">The sequence shown here is derived from an EMBL/GenBank/DDBJ whole genome shotgun (WGS) entry which is preliminary data.</text>
</comment>
<evidence type="ECO:0000313" key="2">
    <source>
        <dbReference type="Proteomes" id="UP001280121"/>
    </source>
</evidence>
<name>A0AAD9XRA7_9ROSI</name>
<dbReference type="Proteomes" id="UP001280121">
    <property type="component" value="Unassembled WGS sequence"/>
</dbReference>
<dbReference type="AlphaFoldDB" id="A0AAD9XRA7"/>
<evidence type="ECO:0000313" key="1">
    <source>
        <dbReference type="EMBL" id="KAK2663752.1"/>
    </source>
</evidence>